<proteinExistence type="predicted"/>
<keyword evidence="2" id="KW-1185">Reference proteome</keyword>
<evidence type="ECO:0000313" key="2">
    <source>
        <dbReference type="Proteomes" id="UP001075354"/>
    </source>
</evidence>
<sequence length="150" mass="17107">MRVVRKVLAVMASLANAEQPAAWMLTDWPLLERFVFVRLGMEANTLRKDLYALLAAVRSFRDPAFSELDRRSAVASLEECLETLGRPQNEGKGRGQSAAVQAKLVEDEPKFEGWFQELEKKLKEKKLTDVKGRELSKLFISWSSYLVCEK</sequence>
<accession>A0AAV7Y176</accession>
<gene>
    <name evidence="1" type="ORF">ONE63_005109</name>
</gene>
<dbReference type="EMBL" id="JAPTSV010000002">
    <property type="protein sequence ID" value="KAJ1530180.1"/>
    <property type="molecule type" value="Genomic_DNA"/>
</dbReference>
<dbReference type="Proteomes" id="UP001075354">
    <property type="component" value="Chromosome 2"/>
</dbReference>
<dbReference type="AlphaFoldDB" id="A0AAV7Y176"/>
<reference evidence="1" key="1">
    <citation type="submission" date="2022-12" db="EMBL/GenBank/DDBJ databases">
        <title>Chromosome-level genome assembly of the bean flower thrips Megalurothrips usitatus.</title>
        <authorList>
            <person name="Ma L."/>
            <person name="Liu Q."/>
            <person name="Li H."/>
            <person name="Cai W."/>
        </authorList>
    </citation>
    <scope>NUCLEOTIDE SEQUENCE</scope>
    <source>
        <strain evidence="1">Cailab_2022a</strain>
    </source>
</reference>
<name>A0AAV7Y176_9NEOP</name>
<protein>
    <submittedName>
        <fullName evidence="1">Uncharacterized protein</fullName>
    </submittedName>
</protein>
<organism evidence="1 2">
    <name type="scientific">Megalurothrips usitatus</name>
    <name type="common">bean blossom thrips</name>
    <dbReference type="NCBI Taxonomy" id="439358"/>
    <lineage>
        <taxon>Eukaryota</taxon>
        <taxon>Metazoa</taxon>
        <taxon>Ecdysozoa</taxon>
        <taxon>Arthropoda</taxon>
        <taxon>Hexapoda</taxon>
        <taxon>Insecta</taxon>
        <taxon>Pterygota</taxon>
        <taxon>Neoptera</taxon>
        <taxon>Paraneoptera</taxon>
        <taxon>Thysanoptera</taxon>
        <taxon>Terebrantia</taxon>
        <taxon>Thripoidea</taxon>
        <taxon>Thripidae</taxon>
        <taxon>Megalurothrips</taxon>
    </lineage>
</organism>
<comment type="caution">
    <text evidence="1">The sequence shown here is derived from an EMBL/GenBank/DDBJ whole genome shotgun (WGS) entry which is preliminary data.</text>
</comment>
<evidence type="ECO:0000313" key="1">
    <source>
        <dbReference type="EMBL" id="KAJ1530180.1"/>
    </source>
</evidence>